<dbReference type="InterPro" id="IPR006342">
    <property type="entry name" value="FkbM_mtfrase"/>
</dbReference>
<name>A0A6C0J303_9ZZZZ</name>
<dbReference type="AlphaFoldDB" id="A0A6C0J303"/>
<dbReference type="NCBIfam" id="TIGR01444">
    <property type="entry name" value="fkbM_fam"/>
    <property type="match status" value="1"/>
</dbReference>
<dbReference type="InterPro" id="IPR029063">
    <property type="entry name" value="SAM-dependent_MTases_sf"/>
</dbReference>
<accession>A0A6C0J303</accession>
<reference evidence="1" key="1">
    <citation type="journal article" date="2020" name="Nature">
        <title>Giant virus diversity and host interactions through global metagenomics.</title>
        <authorList>
            <person name="Schulz F."/>
            <person name="Roux S."/>
            <person name="Paez-Espino D."/>
            <person name="Jungbluth S."/>
            <person name="Walsh D.A."/>
            <person name="Denef V.J."/>
            <person name="McMahon K.D."/>
            <person name="Konstantinidis K.T."/>
            <person name="Eloe-Fadrosh E.A."/>
            <person name="Kyrpides N.C."/>
            <person name="Woyke T."/>
        </authorList>
    </citation>
    <scope>NUCLEOTIDE SEQUENCE</scope>
    <source>
        <strain evidence="1">GVMAG-M-3300025695-21</strain>
    </source>
</reference>
<proteinExistence type="predicted"/>
<evidence type="ECO:0000313" key="1">
    <source>
        <dbReference type="EMBL" id="QHT99045.1"/>
    </source>
</evidence>
<sequence length="294" mass="34154">MKIFYGIENNKLDVTEICNKLLKKNDIITIPKGDGNRAYYFTDKNPGLLKSIFIHINDIETKYNDLVEIEINTLTNEVIEKIDNIDFKLQSIHKRYRLDFGSFQEELPEQKMAVKFLTGNEKVLEIGGNIGRNTIVIADILNTNNFVTLESDSDIANQLKHNRDINNMSFIVEESALSKRKLIQKVWETIPSDELLPGYKIVNTITWQELNNKYNIIFDTLVLDCEGAFYYILQDMPEVLDNINLIIMENDYHNIEHKKYIDNVLKNKGFNVVYSEAGGWGCCYNNFFEVWKLA</sequence>
<protein>
    <recommendedName>
        <fullName evidence="2">Methyltransferase FkbM domain-containing protein</fullName>
    </recommendedName>
</protein>
<dbReference type="Gene3D" id="3.40.50.150">
    <property type="entry name" value="Vaccinia Virus protein VP39"/>
    <property type="match status" value="1"/>
</dbReference>
<dbReference type="EMBL" id="MN740300">
    <property type="protein sequence ID" value="QHT99045.1"/>
    <property type="molecule type" value="Genomic_DNA"/>
</dbReference>
<evidence type="ECO:0008006" key="2">
    <source>
        <dbReference type="Google" id="ProtNLM"/>
    </source>
</evidence>
<dbReference type="SUPFAM" id="SSF53335">
    <property type="entry name" value="S-adenosyl-L-methionine-dependent methyltransferases"/>
    <property type="match status" value="1"/>
</dbReference>
<organism evidence="1">
    <name type="scientific">viral metagenome</name>
    <dbReference type="NCBI Taxonomy" id="1070528"/>
    <lineage>
        <taxon>unclassified sequences</taxon>
        <taxon>metagenomes</taxon>
        <taxon>organismal metagenomes</taxon>
    </lineage>
</organism>